<dbReference type="InterPro" id="IPR013434">
    <property type="entry name" value="CHP02611"/>
</dbReference>
<dbReference type="Proteomes" id="UP000000844">
    <property type="component" value="Chromosome"/>
</dbReference>
<feature type="transmembrane region" description="Helical" evidence="1">
    <location>
        <begin position="33"/>
        <end position="54"/>
    </location>
</feature>
<evidence type="ECO:0000313" key="3">
    <source>
        <dbReference type="Proteomes" id="UP000000844"/>
    </source>
</evidence>
<evidence type="ECO:0000256" key="1">
    <source>
        <dbReference type="SAM" id="Phobius"/>
    </source>
</evidence>
<protein>
    <recommendedName>
        <fullName evidence="4">TIGR02611 family protein</fullName>
    </recommendedName>
</protein>
<feature type="transmembrane region" description="Helical" evidence="1">
    <location>
        <begin position="101"/>
        <end position="121"/>
    </location>
</feature>
<dbReference type="eggNOG" id="ENOG5032ZIV">
    <property type="taxonomic scope" value="Bacteria"/>
</dbReference>
<dbReference type="RefSeq" id="WP_013018341.1">
    <property type="nucleotide sequence ID" value="NC_013947.1"/>
</dbReference>
<name>D3QAI7_STANL</name>
<dbReference type="EMBL" id="CP001778">
    <property type="protein sequence ID" value="ADD42770.1"/>
    <property type="molecule type" value="Genomic_DNA"/>
</dbReference>
<accession>D3QAI7</accession>
<dbReference type="InterPro" id="IPR019099">
    <property type="entry name" value="Uncharacterised_PGPGW_TM"/>
</dbReference>
<sequence>MAETRTDDKPADEARGGIHGFLDRFRTTRMGRLGVRIAVTAVGGAVVVAGLIMIPFPGPGWAVVIAGLAILALEYVWAHHLMSFTSRQVKAWLHWVGRQHLAVRLLIGVGCFVFVAAILWISLKLSFGFDYIQWGLGELGTPT</sequence>
<keyword evidence="1" id="KW-1133">Transmembrane helix</keyword>
<reference evidence="2 3" key="1">
    <citation type="journal article" date="2009" name="Stand. Genomic Sci.">
        <title>Complete genome sequence of Stackebrandtia nassauensis type strain (LLR-40K-21).</title>
        <authorList>
            <person name="Munk C."/>
            <person name="Lapidus A."/>
            <person name="Copeland A."/>
            <person name="Jando M."/>
            <person name="Mayilraj S."/>
            <person name="Glavina Del Rio T."/>
            <person name="Nolan M."/>
            <person name="Chen F."/>
            <person name="Lucas S."/>
            <person name="Tice H."/>
            <person name="Cheng J.F."/>
            <person name="Han C."/>
            <person name="Detter J.C."/>
            <person name="Bruce D."/>
            <person name="Goodwin L."/>
            <person name="Chain P."/>
            <person name="Pitluck S."/>
            <person name="Goker M."/>
            <person name="Ovchinikova G."/>
            <person name="Pati A."/>
            <person name="Ivanova N."/>
            <person name="Mavromatis K."/>
            <person name="Chen A."/>
            <person name="Palaniappan K."/>
            <person name="Land M."/>
            <person name="Hauser L."/>
            <person name="Chang Y.J."/>
            <person name="Jeffries C.D."/>
            <person name="Bristow J."/>
            <person name="Eisen J.A."/>
            <person name="Markowitz V."/>
            <person name="Hugenholtz P."/>
            <person name="Kyrpides N.C."/>
            <person name="Klenk H.P."/>
        </authorList>
    </citation>
    <scope>NUCLEOTIDE SEQUENCE [LARGE SCALE GENOMIC DNA]</scope>
    <source>
        <strain evidence="3">DSM 44728 / CIP 108903 / NRRL B-16338 / NBRC 102104 / LLR-40K-21</strain>
    </source>
</reference>
<evidence type="ECO:0000313" key="2">
    <source>
        <dbReference type="EMBL" id="ADD42770.1"/>
    </source>
</evidence>
<dbReference type="HOGENOM" id="CLU_122355_1_0_11"/>
<evidence type="ECO:0008006" key="4">
    <source>
        <dbReference type="Google" id="ProtNLM"/>
    </source>
</evidence>
<dbReference type="AlphaFoldDB" id="D3QAI7"/>
<gene>
    <name evidence="2" type="ordered locus">Snas_3099</name>
</gene>
<organism evidence="2 3">
    <name type="scientific">Stackebrandtia nassauensis (strain DSM 44728 / CIP 108903 / NRRL B-16338 / NBRC 102104 / LLR-40K-21)</name>
    <dbReference type="NCBI Taxonomy" id="446470"/>
    <lineage>
        <taxon>Bacteria</taxon>
        <taxon>Bacillati</taxon>
        <taxon>Actinomycetota</taxon>
        <taxon>Actinomycetes</taxon>
        <taxon>Glycomycetales</taxon>
        <taxon>Glycomycetaceae</taxon>
        <taxon>Stackebrandtia</taxon>
    </lineage>
</organism>
<feature type="transmembrane region" description="Helical" evidence="1">
    <location>
        <begin position="60"/>
        <end position="80"/>
    </location>
</feature>
<keyword evidence="1" id="KW-0812">Transmembrane</keyword>
<keyword evidence="1" id="KW-0472">Membrane</keyword>
<proteinExistence type="predicted"/>
<dbReference type="STRING" id="446470.Snas_3099"/>
<dbReference type="Pfam" id="PF09656">
    <property type="entry name" value="PGPGW"/>
    <property type="match status" value="1"/>
</dbReference>
<keyword evidence="3" id="KW-1185">Reference proteome</keyword>
<dbReference type="KEGG" id="sna:Snas_3099"/>
<dbReference type="NCBIfam" id="TIGR02611">
    <property type="entry name" value="TIGR02611 family protein"/>
    <property type="match status" value="1"/>
</dbReference>